<organism evidence="3 4">
    <name type="scientific">Akkermansia massiliensis</name>
    <dbReference type="NCBI Taxonomy" id="2927224"/>
    <lineage>
        <taxon>Bacteria</taxon>
        <taxon>Pseudomonadati</taxon>
        <taxon>Verrucomicrobiota</taxon>
        <taxon>Verrucomicrobiia</taxon>
        <taxon>Verrucomicrobiales</taxon>
        <taxon>Akkermansiaceae</taxon>
        <taxon>Akkermansia</taxon>
    </lineage>
</organism>
<evidence type="ECO:0000313" key="3">
    <source>
        <dbReference type="EMBL" id="MCL6657932.1"/>
    </source>
</evidence>
<dbReference type="GeneID" id="84024494"/>
<reference evidence="3 4" key="1">
    <citation type="submission" date="2022-03" db="EMBL/GenBank/DDBJ databases">
        <title>Taxonomic description of new species and reclassification of some bacterial strains.</title>
        <authorList>
            <person name="Ndongo S."/>
        </authorList>
    </citation>
    <scope>NUCLEOTIDE SEQUENCE [LARGE SCALE GENOMIC DNA]</scope>
    <source>
        <strain evidence="3 4">Marseille-P6666</strain>
    </source>
</reference>
<proteinExistence type="predicted"/>
<dbReference type="RefSeq" id="WP_146021190.1">
    <property type="nucleotide sequence ID" value="NZ_CP072027.1"/>
</dbReference>
<protein>
    <submittedName>
        <fullName evidence="3">AAA family ATPase</fullName>
    </submittedName>
</protein>
<comment type="caution">
    <text evidence="3">The sequence shown here is derived from an EMBL/GenBank/DDBJ whole genome shotgun (WGS) entry which is preliminary data.</text>
</comment>
<feature type="domain" description="Rad50/SbcC-type AAA" evidence="2">
    <location>
        <begin position="21"/>
        <end position="265"/>
    </location>
</feature>
<evidence type="ECO:0000259" key="2">
    <source>
        <dbReference type="Pfam" id="PF13476"/>
    </source>
</evidence>
<accession>A0ABT0RAF3</accession>
<dbReference type="EMBL" id="JAMGSI010000002">
    <property type="protein sequence ID" value="MCL6657932.1"/>
    <property type="molecule type" value="Genomic_DNA"/>
</dbReference>
<evidence type="ECO:0000256" key="1">
    <source>
        <dbReference type="SAM" id="Coils"/>
    </source>
</evidence>
<keyword evidence="1" id="KW-0175">Coiled coil</keyword>
<dbReference type="Gene3D" id="3.40.50.300">
    <property type="entry name" value="P-loop containing nucleotide triphosphate hydrolases"/>
    <property type="match status" value="1"/>
</dbReference>
<dbReference type="SUPFAM" id="SSF52540">
    <property type="entry name" value="P-loop containing nucleoside triphosphate hydrolases"/>
    <property type="match status" value="1"/>
</dbReference>
<evidence type="ECO:0000313" key="4">
    <source>
        <dbReference type="Proteomes" id="UP001202031"/>
    </source>
</evidence>
<name>A0ABT0RAF3_9BACT</name>
<feature type="coiled-coil region" evidence="1">
    <location>
        <begin position="223"/>
        <end position="278"/>
    </location>
</feature>
<gene>
    <name evidence="3" type="ORF">M8N44_11490</name>
</gene>
<dbReference type="Proteomes" id="UP001202031">
    <property type="component" value="Unassembled WGS sequence"/>
</dbReference>
<dbReference type="InterPro" id="IPR038729">
    <property type="entry name" value="Rad50/SbcC_AAA"/>
</dbReference>
<dbReference type="InterPro" id="IPR027417">
    <property type="entry name" value="P-loop_NTPase"/>
</dbReference>
<keyword evidence="4" id="KW-1185">Reference proteome</keyword>
<sequence>MEKQALIIRHLIFTGPNRESAKLHFEKGLNVLYGASETGKSFALEAINYMLGAKELRDIPERVGYNKILLGIEIIPSRKKFTLIRSTDGGQFLVFDGLHEVDPEDEESSLTLTSKHNEKNTNNISTFLLEKINFNNNYIKSNNQGTTKSLSFRNLCHLCLVDEQNIQKQRSPIEGGQVTLRTTEYSIFKLLLTGIDDRAFISLPSEKNIQGNIVKIELFDELINELQKQFGEKIQEETELKDQLQRLEKTISKHQNSLNSTEEEYNKLIIKRNDLRNKFQNGSDRHLEIGELIARFTLLDQHYTSDLERLEGIREVGFLVGSLENSSCPLCGSLPENQHLNEKCDGNLSSVVTAVSVESEKISKLKNELNHTLSQLKAENKNFDELLPKIEKEIFIFDRKIQEVASSISEHGVCYSDLLNSRANILSSLKVLERIHELTLRKEILGKEQPIEIPVEKEPIKLSSSTLDDFAKKIEAILKTWNFPDSDRVFFDEKTRDLVISGKHRGARGKGMRSITHAAFSIGLLEFCKENELSHPGFLILDSPLLAYREPEDENDDLSETDVQENFYKYLSNWDDRQIIIIENVNPPDYVKEMETSTMFSKNIQQGRYGLFPTRTK</sequence>
<dbReference type="Pfam" id="PF13476">
    <property type="entry name" value="AAA_23"/>
    <property type="match status" value="1"/>
</dbReference>
<feature type="coiled-coil region" evidence="1">
    <location>
        <begin position="359"/>
        <end position="393"/>
    </location>
</feature>